<gene>
    <name evidence="1" type="ORF">CWM85_38250</name>
</gene>
<sequence length="87" mass="9341">MHLSGEFTFAPMDGSDPVSYSNAVAVITESPSIFVNGLYKSVVAFYSDEAKSTVIFSTDLFSEDGTEETALDAAKAQYARNMAVISE</sequence>
<evidence type="ECO:0000313" key="1">
    <source>
        <dbReference type="EMBL" id="PLM43678.1"/>
    </source>
</evidence>
<proteinExistence type="predicted"/>
<reference evidence="1 2" key="2">
    <citation type="submission" date="2018-01" db="EMBL/GenBank/DDBJ databases">
        <title>Genomic study of Klebsiella pneumoniae.</title>
        <authorList>
            <person name="Yang Y."/>
            <person name="Bicalho R."/>
        </authorList>
    </citation>
    <scope>NUCLEOTIDE SEQUENCE [LARGE SCALE GENOMIC DNA]</scope>
    <source>
        <strain evidence="1 2">A2</strain>
    </source>
</reference>
<organism evidence="1 2">
    <name type="scientific">Klebsiella michiganensis</name>
    <dbReference type="NCBI Taxonomy" id="1134687"/>
    <lineage>
        <taxon>Bacteria</taxon>
        <taxon>Pseudomonadati</taxon>
        <taxon>Pseudomonadota</taxon>
        <taxon>Gammaproteobacteria</taxon>
        <taxon>Enterobacterales</taxon>
        <taxon>Enterobacteriaceae</taxon>
        <taxon>Klebsiella/Raoultella group</taxon>
        <taxon>Klebsiella</taxon>
    </lineage>
</organism>
<name>A0A2J4XYS5_9ENTR</name>
<evidence type="ECO:0000313" key="2">
    <source>
        <dbReference type="Proteomes" id="UP000234661"/>
    </source>
</evidence>
<reference evidence="1 2" key="1">
    <citation type="submission" date="2017-11" db="EMBL/GenBank/DDBJ databases">
        <authorList>
            <person name="Han C.G."/>
        </authorList>
    </citation>
    <scope>NUCLEOTIDE SEQUENCE [LARGE SCALE GENOMIC DNA]</scope>
    <source>
        <strain evidence="1 2">A2</strain>
    </source>
</reference>
<dbReference type="RefSeq" id="WP_116280224.1">
    <property type="nucleotide sequence ID" value="NZ_JABJXH010000025.1"/>
</dbReference>
<dbReference type="Proteomes" id="UP000234661">
    <property type="component" value="Unassembled WGS sequence"/>
</dbReference>
<protein>
    <submittedName>
        <fullName evidence="1">Uncharacterized protein</fullName>
    </submittedName>
</protein>
<comment type="caution">
    <text evidence="1">The sequence shown here is derived from an EMBL/GenBank/DDBJ whole genome shotgun (WGS) entry which is preliminary data.</text>
</comment>
<dbReference type="EMBL" id="PIET01002251">
    <property type="protein sequence ID" value="PLM43678.1"/>
    <property type="molecule type" value="Genomic_DNA"/>
</dbReference>
<accession>A0A2J4XYS5</accession>
<dbReference type="AlphaFoldDB" id="A0A2J4XYS5"/>